<proteinExistence type="predicted"/>
<evidence type="ECO:0000313" key="3">
    <source>
        <dbReference type="Proteomes" id="UP000479710"/>
    </source>
</evidence>
<gene>
    <name evidence="2" type="ORF">E2562_004999</name>
</gene>
<protein>
    <submittedName>
        <fullName evidence="2">Uncharacterized protein</fullName>
    </submittedName>
</protein>
<name>A0A6G1C4C0_9ORYZ</name>
<dbReference type="Proteomes" id="UP000479710">
    <property type="component" value="Unassembled WGS sequence"/>
</dbReference>
<accession>A0A6G1C4C0</accession>
<organism evidence="2 3">
    <name type="scientific">Oryza meyeriana var. granulata</name>
    <dbReference type="NCBI Taxonomy" id="110450"/>
    <lineage>
        <taxon>Eukaryota</taxon>
        <taxon>Viridiplantae</taxon>
        <taxon>Streptophyta</taxon>
        <taxon>Embryophyta</taxon>
        <taxon>Tracheophyta</taxon>
        <taxon>Spermatophyta</taxon>
        <taxon>Magnoliopsida</taxon>
        <taxon>Liliopsida</taxon>
        <taxon>Poales</taxon>
        <taxon>Poaceae</taxon>
        <taxon>BOP clade</taxon>
        <taxon>Oryzoideae</taxon>
        <taxon>Oryzeae</taxon>
        <taxon>Oryzinae</taxon>
        <taxon>Oryza</taxon>
        <taxon>Oryza meyeriana</taxon>
    </lineage>
</organism>
<reference evidence="2 3" key="1">
    <citation type="submission" date="2019-11" db="EMBL/GenBank/DDBJ databases">
        <title>Whole genome sequence of Oryza granulata.</title>
        <authorList>
            <person name="Li W."/>
        </authorList>
    </citation>
    <scope>NUCLEOTIDE SEQUENCE [LARGE SCALE GENOMIC DNA]</scope>
    <source>
        <strain evidence="3">cv. Menghai</strain>
        <tissue evidence="2">Leaf</tissue>
    </source>
</reference>
<dbReference type="AlphaFoldDB" id="A0A6G1C4C0"/>
<evidence type="ECO:0000313" key="2">
    <source>
        <dbReference type="EMBL" id="KAF0895012.1"/>
    </source>
</evidence>
<sequence>MNEFSGILFGSGLQPSAKPAADVGTGGRGCRLVGISPSLQPHARPRRRRGASFSLPGDSKTALGLEALGEKCVKNNENGRREESSLVSFDQGICARIHEHNFACGEHFSRVWTYP</sequence>
<dbReference type="EMBL" id="SPHZ02000010">
    <property type="protein sequence ID" value="KAF0895012.1"/>
    <property type="molecule type" value="Genomic_DNA"/>
</dbReference>
<feature type="region of interest" description="Disordered" evidence="1">
    <location>
        <begin position="34"/>
        <end position="58"/>
    </location>
</feature>
<comment type="caution">
    <text evidence="2">The sequence shown here is derived from an EMBL/GenBank/DDBJ whole genome shotgun (WGS) entry which is preliminary data.</text>
</comment>
<evidence type="ECO:0000256" key="1">
    <source>
        <dbReference type="SAM" id="MobiDB-lite"/>
    </source>
</evidence>
<keyword evidence="3" id="KW-1185">Reference proteome</keyword>